<dbReference type="AlphaFoldDB" id="A0A1V2IIV8"/>
<feature type="compositionally biased region" description="Low complexity" evidence="1">
    <location>
        <begin position="140"/>
        <end position="152"/>
    </location>
</feature>
<protein>
    <submittedName>
        <fullName evidence="2">Uncharacterized protein</fullName>
    </submittedName>
</protein>
<dbReference type="RefSeq" id="WP_076813592.1">
    <property type="nucleotide sequence ID" value="NZ_MOMC01000008.1"/>
</dbReference>
<gene>
    <name evidence="2" type="ORF">BL253_03855</name>
</gene>
<dbReference type="Proteomes" id="UP000188929">
    <property type="component" value="Unassembled WGS sequence"/>
</dbReference>
<feature type="compositionally biased region" description="Low complexity" evidence="1">
    <location>
        <begin position="14"/>
        <end position="25"/>
    </location>
</feature>
<comment type="caution">
    <text evidence="2">The sequence shown here is derived from an EMBL/GenBank/DDBJ whole genome shotgun (WGS) entry which is preliminary data.</text>
</comment>
<dbReference type="EMBL" id="MOMC01000008">
    <property type="protein sequence ID" value="ONH32859.1"/>
    <property type="molecule type" value="Genomic_DNA"/>
</dbReference>
<feature type="compositionally biased region" description="Low complexity" evidence="1">
    <location>
        <begin position="33"/>
        <end position="49"/>
    </location>
</feature>
<keyword evidence="3" id="KW-1185">Reference proteome</keyword>
<organism evidence="2 3">
    <name type="scientific">Pseudofrankia asymbiotica</name>
    <dbReference type="NCBI Taxonomy" id="1834516"/>
    <lineage>
        <taxon>Bacteria</taxon>
        <taxon>Bacillati</taxon>
        <taxon>Actinomycetota</taxon>
        <taxon>Actinomycetes</taxon>
        <taxon>Frankiales</taxon>
        <taxon>Frankiaceae</taxon>
        <taxon>Pseudofrankia</taxon>
    </lineage>
</organism>
<feature type="region of interest" description="Disordered" evidence="1">
    <location>
        <begin position="112"/>
        <end position="164"/>
    </location>
</feature>
<reference evidence="3" key="1">
    <citation type="submission" date="2016-10" db="EMBL/GenBank/DDBJ databases">
        <title>Frankia sp. NRRL B-16386 Genome sequencing.</title>
        <authorList>
            <person name="Ghodhbane-Gtari F."/>
            <person name="Swanson E."/>
            <person name="Gueddou A."/>
            <person name="Hezbri K."/>
            <person name="Ktari K."/>
            <person name="Nouioui I."/>
            <person name="Morris K."/>
            <person name="Simpson S."/>
            <person name="Abebe-Akele F."/>
            <person name="Thomas K."/>
            <person name="Gtari M."/>
            <person name="Tisa L.S."/>
        </authorList>
    </citation>
    <scope>NUCLEOTIDE SEQUENCE [LARGE SCALE GENOMIC DNA]</scope>
    <source>
        <strain evidence="3">NRRL B-16386</strain>
    </source>
</reference>
<feature type="region of interest" description="Disordered" evidence="1">
    <location>
        <begin position="1"/>
        <end position="66"/>
    </location>
</feature>
<accession>A0A1V2IIV8</accession>
<name>A0A1V2IIV8_9ACTN</name>
<evidence type="ECO:0000313" key="3">
    <source>
        <dbReference type="Proteomes" id="UP000188929"/>
    </source>
</evidence>
<proteinExistence type="predicted"/>
<sequence length="164" mass="17126">MALMHRLRRDETTTAETARRGAAPALAPPPGPAHRATVTRLPTAPAARAGGPGRGGGPSWVPGALPPSVARVAARTRLSAELLAAILEVDARQRATLDDIERADALAERLLARRADRQRTTAAGRPSPTPGPAAARAHRPVASAPRRSAAVREQPPTSRLVPAR</sequence>
<evidence type="ECO:0000256" key="1">
    <source>
        <dbReference type="SAM" id="MobiDB-lite"/>
    </source>
</evidence>
<evidence type="ECO:0000313" key="2">
    <source>
        <dbReference type="EMBL" id="ONH32859.1"/>
    </source>
</evidence>